<reference evidence="1" key="1">
    <citation type="journal article" date="2011" name="Plant Physiol.">
        <title>Comprehensive sequence analysis of 24,783 barley full-length cDNAs derived from 12 clone libraries.</title>
        <authorList>
            <person name="Matsumoto T."/>
            <person name="Tanaka T."/>
            <person name="Sakai H."/>
            <person name="Amano N."/>
            <person name="Kanamori H."/>
            <person name="Kurita K."/>
            <person name="Kikuta A."/>
            <person name="Kamiya K."/>
            <person name="Yamamoto M."/>
            <person name="Ikawa H."/>
            <person name="Fujii N."/>
            <person name="Hori K."/>
            <person name="Itoh T."/>
            <person name="Sato K."/>
        </authorList>
    </citation>
    <scope>NUCLEOTIDE SEQUENCE</scope>
    <source>
        <tissue evidence="1">Shoot and root</tissue>
    </source>
</reference>
<proteinExistence type="evidence at transcript level"/>
<dbReference type="EMBL" id="AK370440">
    <property type="protein sequence ID" value="BAK01640.1"/>
    <property type="molecule type" value="mRNA"/>
</dbReference>
<name>F2E2R8_HORVV</name>
<accession>F2E2R8</accession>
<protein>
    <submittedName>
        <fullName evidence="1">Predicted protein</fullName>
    </submittedName>
</protein>
<dbReference type="AlphaFoldDB" id="F2E2R8"/>
<organism evidence="1">
    <name type="scientific">Hordeum vulgare subsp. vulgare</name>
    <name type="common">Domesticated barley</name>
    <dbReference type="NCBI Taxonomy" id="112509"/>
    <lineage>
        <taxon>Eukaryota</taxon>
        <taxon>Viridiplantae</taxon>
        <taxon>Streptophyta</taxon>
        <taxon>Embryophyta</taxon>
        <taxon>Tracheophyta</taxon>
        <taxon>Spermatophyta</taxon>
        <taxon>Magnoliopsida</taxon>
        <taxon>Liliopsida</taxon>
        <taxon>Poales</taxon>
        <taxon>Poaceae</taxon>
        <taxon>BOP clade</taxon>
        <taxon>Pooideae</taxon>
        <taxon>Triticodae</taxon>
        <taxon>Triticeae</taxon>
        <taxon>Hordeinae</taxon>
        <taxon>Hordeum</taxon>
    </lineage>
</organism>
<sequence>MYLNMHNQHVPAAADVLQYRLCLLCFYKRTATPVRLLVKYDIIQASFQVICVTYLML</sequence>
<evidence type="ECO:0000313" key="1">
    <source>
        <dbReference type="EMBL" id="BAK01640.1"/>
    </source>
</evidence>